<keyword evidence="2" id="KW-0732">Signal</keyword>
<proteinExistence type="predicted"/>
<feature type="compositionally biased region" description="Basic residues" evidence="1">
    <location>
        <begin position="317"/>
        <end position="328"/>
    </location>
</feature>
<dbReference type="EMBL" id="CYKH01000368">
    <property type="protein sequence ID" value="CUF61525.1"/>
    <property type="molecule type" value="Genomic_DNA"/>
</dbReference>
<evidence type="ECO:0000256" key="1">
    <source>
        <dbReference type="SAM" id="MobiDB-lite"/>
    </source>
</evidence>
<feature type="compositionally biased region" description="Basic and acidic residues" evidence="1">
    <location>
        <begin position="751"/>
        <end position="760"/>
    </location>
</feature>
<reference evidence="4" key="1">
    <citation type="submission" date="2015-09" db="EMBL/GenBank/DDBJ databases">
        <authorList>
            <consortium name="Pathogen Informatics"/>
        </authorList>
    </citation>
    <scope>NUCLEOTIDE SEQUENCE [LARGE SCALE GENOMIC DNA]</scope>
    <source>
        <strain evidence="4">Lake Konstanz</strain>
    </source>
</reference>
<evidence type="ECO:0000256" key="2">
    <source>
        <dbReference type="SAM" id="SignalP"/>
    </source>
</evidence>
<dbReference type="OrthoDB" id="273389at2759"/>
<accession>A0A0S4IS72</accession>
<dbReference type="VEuPathDB" id="TriTrypDB:BSAL_64105"/>
<feature type="region of interest" description="Disordered" evidence="1">
    <location>
        <begin position="739"/>
        <end position="764"/>
    </location>
</feature>
<feature type="region of interest" description="Disordered" evidence="1">
    <location>
        <begin position="300"/>
        <end position="333"/>
    </location>
</feature>
<evidence type="ECO:0008006" key="5">
    <source>
        <dbReference type="Google" id="ProtNLM"/>
    </source>
</evidence>
<sequence length="1375" mass="150299">MLRRCSVVLCVASASVAGTLASHVIDAGATKGAQCLRVHVGPPRSEAADFAEPMLVEQPHAPASMPNPSDQHYSLRRSIYSTFRRLPGKSSGGRPGHCVRGIFANSSRKLNAHPTSGCGPLCCCSAVVSPMWATIAVNKDEDLNHTPPSLLMQDVQLQAVMDAAAAARVICINDVFHGDSHPEELKQQRLHDVAPSLSTFLSKWTRNSSTSGSHDHPVRIDGALAHLAPLCADINPSLGNGATDWVAQTLFTVEESESIYYFIVRLQDVATHSVEETNRLLTISSLKVLLAVSSIRQATKDSSVDPDHRHQAESTPHPHHPTHHPRQHHVADSSCGHAVTVLREVYETVLKTVIDSHNSSQKRNQAVPPIGLVDIAAAFAMRRASPNACVRFLCDVLRNCPMELDREFSVDVVHDLIASGSEEALKTFSLPPPPGTTETLSHVADAIAELLLMLTEDVLSVKSADGSHRSHRQGRRRVVELVRRHCEELLKFLPHSVVSSNDVEPAAVVTNGSVEANKVVSPLSRLLSCIVEWQRSAPSWMNQELSSILTQVLDGIVQASARSGGSTHVLQLLKSVGLTNVLQMERMFFVAVPILRGLQSAEDLVGDFIEHAVSDAAIMYAGTQANMLLSADSAAALDAFLRAVEKKRAALQQTPECTLAPDLEVISSILDDFALLGKHVFSSQQMQARSDDGRHHLHHLHRGADAAVDPDAALLGGPVEFARYLLNTVKQVWSDIQSIRPTDEDGSDDSDFQRNARSHADNTTTAAPVTPITVAPSVVRDFTLLLERVVVLSMSVLRHQVPLVSPALSKIIDTSLQLPNLHDEYRRKLFLMVNVDSGRHTGGDAKEGATGHDTPEALLKLTAALPLQFLPWSSTQITKEVLASSHGHGPRYLHLLRTAVDLQLPPSTARSRIAGVLEVYKLVRSQRDKLPPLEYTRLLLRCLMSLPLSYIFSSWTFFLWWTFVGFLVALHITGWSWEAFYVVKARRLEFAKPLTGGVGLAERKYGSPVQQPSSVVEYVMTHANTLVAHPVANTVMLVVHDVAATPTTGLASPLQFRLAEAACRSLNTNTTTPFVLRYPPAVGGGTAEYLVVDDILRDCAQRIRREANTTWNPFQRLIFNLFPLFRPTAEESLIKLITHRAASKGVPCTFMLMIPDHVYLTEASLQRMRDVFARQYVSNLVIIVNHTNPSIASVSNRMEVVASRGDAELVLDAAAVCQCEGEDERWNIAAVSNSLGAALFATPDGYRISHSEPTSAIGLGIGEHEEVTFVSPMWKNGIFTSLLRPKPVASTIEPPSATRQEMMMIALRRTAQTSIPSIFNCRRVTAQSIEALLPLLRNYHADAASALAESQFVQHVHSLLGLRARKEGVEGGILH</sequence>
<evidence type="ECO:0000313" key="3">
    <source>
        <dbReference type="EMBL" id="CUF61525.1"/>
    </source>
</evidence>
<organism evidence="3 4">
    <name type="scientific">Bodo saltans</name>
    <name type="common">Flagellated protozoan</name>
    <dbReference type="NCBI Taxonomy" id="75058"/>
    <lineage>
        <taxon>Eukaryota</taxon>
        <taxon>Discoba</taxon>
        <taxon>Euglenozoa</taxon>
        <taxon>Kinetoplastea</taxon>
        <taxon>Metakinetoplastina</taxon>
        <taxon>Eubodonida</taxon>
        <taxon>Bodonidae</taxon>
        <taxon>Bodo</taxon>
    </lineage>
</organism>
<name>A0A0S4IS72_BODSA</name>
<protein>
    <recommendedName>
        <fullName evidence="5">Transmembrane protein</fullName>
    </recommendedName>
</protein>
<feature type="compositionally biased region" description="Basic and acidic residues" evidence="1">
    <location>
        <begin position="300"/>
        <end position="312"/>
    </location>
</feature>
<evidence type="ECO:0000313" key="4">
    <source>
        <dbReference type="Proteomes" id="UP000051952"/>
    </source>
</evidence>
<feature type="signal peptide" evidence="2">
    <location>
        <begin position="1"/>
        <end position="21"/>
    </location>
</feature>
<keyword evidence="4" id="KW-1185">Reference proteome</keyword>
<gene>
    <name evidence="3" type="ORF">BSAL_64105</name>
</gene>
<dbReference type="Proteomes" id="UP000051952">
    <property type="component" value="Unassembled WGS sequence"/>
</dbReference>
<feature type="chain" id="PRO_5006621482" description="Transmembrane protein" evidence="2">
    <location>
        <begin position="22"/>
        <end position="1375"/>
    </location>
</feature>